<keyword evidence="1" id="KW-0472">Membrane</keyword>
<evidence type="ECO:0000256" key="1">
    <source>
        <dbReference type="SAM" id="Phobius"/>
    </source>
</evidence>
<reference evidence="2" key="1">
    <citation type="submission" date="2014-09" db="EMBL/GenBank/DDBJ databases">
        <authorList>
            <person name="Magalhaes I.L.F."/>
            <person name="Oliveira U."/>
            <person name="Santos F.R."/>
            <person name="Vidigal T.H.D.A."/>
            <person name="Brescovit A.D."/>
            <person name="Santos A.J."/>
        </authorList>
    </citation>
    <scope>NUCLEOTIDE SEQUENCE</scope>
    <source>
        <tissue evidence="2">Shoot tissue taken approximately 20 cm above the soil surface</tissue>
    </source>
</reference>
<reference evidence="2" key="2">
    <citation type="journal article" date="2015" name="Data Brief">
        <title>Shoot transcriptome of the giant reed, Arundo donax.</title>
        <authorList>
            <person name="Barrero R.A."/>
            <person name="Guerrero F.D."/>
            <person name="Moolhuijzen P."/>
            <person name="Goolsby J.A."/>
            <person name="Tidwell J."/>
            <person name="Bellgard S.E."/>
            <person name="Bellgard M.I."/>
        </authorList>
    </citation>
    <scope>NUCLEOTIDE SEQUENCE</scope>
    <source>
        <tissue evidence="2">Shoot tissue taken approximately 20 cm above the soil surface</tissue>
    </source>
</reference>
<feature type="transmembrane region" description="Helical" evidence="1">
    <location>
        <begin position="12"/>
        <end position="29"/>
    </location>
</feature>
<keyword evidence="1" id="KW-0812">Transmembrane</keyword>
<dbReference type="EMBL" id="GBRH01237152">
    <property type="protein sequence ID" value="JAD60743.1"/>
    <property type="molecule type" value="Transcribed_RNA"/>
</dbReference>
<protein>
    <submittedName>
        <fullName evidence="2">Uncharacterized protein</fullName>
    </submittedName>
</protein>
<dbReference type="AlphaFoldDB" id="A0A0A9BF25"/>
<keyword evidence="1" id="KW-1133">Transmembrane helix</keyword>
<name>A0A0A9BF25_ARUDO</name>
<sequence>MDSIDQLNCMEQGPMFLFLCSFLIYFYFFM</sequence>
<accession>A0A0A9BF25</accession>
<evidence type="ECO:0000313" key="2">
    <source>
        <dbReference type="EMBL" id="JAD60743.1"/>
    </source>
</evidence>
<organism evidence="2">
    <name type="scientific">Arundo donax</name>
    <name type="common">Giant reed</name>
    <name type="synonym">Donax arundinaceus</name>
    <dbReference type="NCBI Taxonomy" id="35708"/>
    <lineage>
        <taxon>Eukaryota</taxon>
        <taxon>Viridiplantae</taxon>
        <taxon>Streptophyta</taxon>
        <taxon>Embryophyta</taxon>
        <taxon>Tracheophyta</taxon>
        <taxon>Spermatophyta</taxon>
        <taxon>Magnoliopsida</taxon>
        <taxon>Liliopsida</taxon>
        <taxon>Poales</taxon>
        <taxon>Poaceae</taxon>
        <taxon>PACMAD clade</taxon>
        <taxon>Arundinoideae</taxon>
        <taxon>Arundineae</taxon>
        <taxon>Arundo</taxon>
    </lineage>
</organism>
<proteinExistence type="predicted"/>